<keyword evidence="3 4" id="KW-0067">ATP-binding</keyword>
<accession>A0A1H0EC38</accession>
<dbReference type="InterPro" id="IPR024185">
    <property type="entry name" value="FTHF_cligase-like_sf"/>
</dbReference>
<dbReference type="AlphaFoldDB" id="A0A1H0EC38"/>
<dbReference type="PANTHER" id="PTHR23407:SF1">
    <property type="entry name" value="5-FORMYLTETRAHYDROFOLATE CYCLO-LIGASE"/>
    <property type="match status" value="1"/>
</dbReference>
<keyword evidence="5" id="KW-0479">Metal-binding</keyword>
<evidence type="ECO:0000256" key="3">
    <source>
        <dbReference type="ARBA" id="ARBA00022840"/>
    </source>
</evidence>
<dbReference type="STRING" id="206665.SAMN04488516_10755"/>
<feature type="binding site" evidence="4">
    <location>
        <begin position="132"/>
        <end position="140"/>
    </location>
    <ligand>
        <name>ATP</name>
        <dbReference type="ChEBI" id="CHEBI:30616"/>
    </ligand>
</feature>
<dbReference type="EC" id="6.3.3.2" evidence="5"/>
<dbReference type="PANTHER" id="PTHR23407">
    <property type="entry name" value="ATPASE INHIBITOR/5-FORMYLTETRAHYDROFOLATE CYCLO-LIGASE"/>
    <property type="match status" value="1"/>
</dbReference>
<reference evidence="6 7" key="1">
    <citation type="submission" date="2016-10" db="EMBL/GenBank/DDBJ databases">
        <authorList>
            <person name="de Groot N.N."/>
        </authorList>
    </citation>
    <scope>NUCLEOTIDE SEQUENCE [LARGE SCALE GENOMIC DNA]</scope>
    <source>
        <strain evidence="6 7">DSM 15269</strain>
    </source>
</reference>
<evidence type="ECO:0000313" key="7">
    <source>
        <dbReference type="Proteomes" id="UP000199602"/>
    </source>
</evidence>
<keyword evidence="7" id="KW-1185">Reference proteome</keyword>
<protein>
    <recommendedName>
        <fullName evidence="5">5-formyltetrahydrofolate cyclo-ligase</fullName>
        <ecNumber evidence="5">6.3.3.2</ecNumber>
    </recommendedName>
</protein>
<feature type="binding site" evidence="4">
    <location>
        <position position="54"/>
    </location>
    <ligand>
        <name>substrate</name>
    </ligand>
</feature>
<proteinExistence type="inferred from homology"/>
<comment type="similarity">
    <text evidence="1 5">Belongs to the 5-formyltetrahydrofolate cyclo-ligase family.</text>
</comment>
<evidence type="ECO:0000256" key="1">
    <source>
        <dbReference type="ARBA" id="ARBA00010638"/>
    </source>
</evidence>
<keyword evidence="5" id="KW-0460">Magnesium</keyword>
<gene>
    <name evidence="6" type="ORF">SAMN04488516_10755</name>
</gene>
<dbReference type="Gene3D" id="3.40.50.10420">
    <property type="entry name" value="NagB/RpiA/CoA transferase-like"/>
    <property type="match status" value="1"/>
</dbReference>
<dbReference type="SUPFAM" id="SSF100950">
    <property type="entry name" value="NagB/RpiA/CoA transferase-like"/>
    <property type="match status" value="1"/>
</dbReference>
<dbReference type="InterPro" id="IPR002698">
    <property type="entry name" value="FTHF_cligase"/>
</dbReference>
<keyword evidence="2 4" id="KW-0547">Nucleotide-binding</keyword>
<dbReference type="RefSeq" id="WP_092065529.1">
    <property type="nucleotide sequence ID" value="NZ_FNIN01000007.1"/>
</dbReference>
<evidence type="ECO:0000313" key="6">
    <source>
        <dbReference type="EMBL" id="SDN79921.1"/>
    </source>
</evidence>
<evidence type="ECO:0000256" key="4">
    <source>
        <dbReference type="PIRSR" id="PIRSR006806-1"/>
    </source>
</evidence>
<dbReference type="GO" id="GO:0030272">
    <property type="term" value="F:5-formyltetrahydrofolate cyclo-ligase activity"/>
    <property type="evidence" value="ECO:0007669"/>
    <property type="project" value="UniProtKB-EC"/>
</dbReference>
<dbReference type="InterPro" id="IPR037171">
    <property type="entry name" value="NagB/RpiA_transferase-like"/>
</dbReference>
<feature type="binding site" evidence="4">
    <location>
        <begin position="3"/>
        <end position="7"/>
    </location>
    <ligand>
        <name>ATP</name>
        <dbReference type="ChEBI" id="CHEBI:30616"/>
    </ligand>
</feature>
<evidence type="ECO:0000256" key="2">
    <source>
        <dbReference type="ARBA" id="ARBA00022741"/>
    </source>
</evidence>
<dbReference type="Pfam" id="PF01812">
    <property type="entry name" value="5-FTHF_cyc-lig"/>
    <property type="match status" value="1"/>
</dbReference>
<dbReference type="OrthoDB" id="9801938at2"/>
<keyword evidence="6" id="KW-0436">Ligase</keyword>
<dbReference type="GO" id="GO:0009396">
    <property type="term" value="P:folic acid-containing compound biosynthetic process"/>
    <property type="evidence" value="ECO:0007669"/>
    <property type="project" value="TreeGrafter"/>
</dbReference>
<dbReference type="GO" id="GO:0046872">
    <property type="term" value="F:metal ion binding"/>
    <property type="evidence" value="ECO:0007669"/>
    <property type="project" value="UniProtKB-KW"/>
</dbReference>
<organism evidence="6 7">
    <name type="scientific">Desulfonauticus submarinus</name>
    <dbReference type="NCBI Taxonomy" id="206665"/>
    <lineage>
        <taxon>Bacteria</taxon>
        <taxon>Pseudomonadati</taxon>
        <taxon>Thermodesulfobacteriota</taxon>
        <taxon>Desulfovibrionia</taxon>
        <taxon>Desulfovibrionales</taxon>
        <taxon>Desulfonauticaceae</taxon>
        <taxon>Desulfonauticus</taxon>
    </lineage>
</organism>
<dbReference type="PIRSF" id="PIRSF006806">
    <property type="entry name" value="FTHF_cligase"/>
    <property type="match status" value="1"/>
</dbReference>
<name>A0A1H0EC38_9BACT</name>
<sequence length="186" mass="21916">MDKKKLRQHLLNLRQSLSLKEVKSKSNKITSHILKNFSLIKNSKIFLYVPIRNEVDTWPLIFYCWENHIKTYFPRCEQVPGKMYFYLVQQKSELSPGKFGILEPSKKCPIFSGTPPQIIFLPGVGFDLRKYRLGYGGGYYDRFLNKPIFQKSILVGLAFNFQIVKSLPIEEWDKKMHFIVTENKIF</sequence>
<dbReference type="EMBL" id="FNIN01000007">
    <property type="protein sequence ID" value="SDN79921.1"/>
    <property type="molecule type" value="Genomic_DNA"/>
</dbReference>
<feature type="binding site" evidence="4">
    <location>
        <position position="49"/>
    </location>
    <ligand>
        <name>substrate</name>
    </ligand>
</feature>
<dbReference type="GO" id="GO:0005524">
    <property type="term" value="F:ATP binding"/>
    <property type="evidence" value="ECO:0007669"/>
    <property type="project" value="UniProtKB-KW"/>
</dbReference>
<dbReference type="GO" id="GO:0035999">
    <property type="term" value="P:tetrahydrofolate interconversion"/>
    <property type="evidence" value="ECO:0007669"/>
    <property type="project" value="TreeGrafter"/>
</dbReference>
<comment type="catalytic activity">
    <reaction evidence="5">
        <text>(6S)-5-formyl-5,6,7,8-tetrahydrofolate + ATP = (6R)-5,10-methenyltetrahydrofolate + ADP + phosphate</text>
        <dbReference type="Rhea" id="RHEA:10488"/>
        <dbReference type="ChEBI" id="CHEBI:30616"/>
        <dbReference type="ChEBI" id="CHEBI:43474"/>
        <dbReference type="ChEBI" id="CHEBI:57455"/>
        <dbReference type="ChEBI" id="CHEBI:57457"/>
        <dbReference type="ChEBI" id="CHEBI:456216"/>
        <dbReference type="EC" id="6.3.3.2"/>
    </reaction>
</comment>
<dbReference type="Proteomes" id="UP000199602">
    <property type="component" value="Unassembled WGS sequence"/>
</dbReference>
<dbReference type="NCBIfam" id="TIGR02727">
    <property type="entry name" value="MTHFS_bact"/>
    <property type="match status" value="1"/>
</dbReference>
<comment type="cofactor">
    <cofactor evidence="5">
        <name>Mg(2+)</name>
        <dbReference type="ChEBI" id="CHEBI:18420"/>
    </cofactor>
</comment>
<evidence type="ECO:0000256" key="5">
    <source>
        <dbReference type="RuleBase" id="RU361279"/>
    </source>
</evidence>